<proteinExistence type="predicted"/>
<keyword evidence="3" id="KW-1185">Reference proteome</keyword>
<dbReference type="PANTHER" id="PTHR32385:SF15">
    <property type="entry name" value="INOSITOL PHOSPHOCERAMIDE MANNOSYLTRANSFERASE 1"/>
    <property type="match status" value="1"/>
</dbReference>
<dbReference type="OrthoDB" id="146908at2"/>
<dbReference type="GO" id="GO:0051999">
    <property type="term" value="P:mannosyl-inositol phosphorylceramide biosynthetic process"/>
    <property type="evidence" value="ECO:0007669"/>
    <property type="project" value="TreeGrafter"/>
</dbReference>
<organism evidence="2 3">
    <name type="scientific">Candidatus Finniella inopinata</name>
    <dbReference type="NCBI Taxonomy" id="1696036"/>
    <lineage>
        <taxon>Bacteria</taxon>
        <taxon>Pseudomonadati</taxon>
        <taxon>Pseudomonadota</taxon>
        <taxon>Alphaproteobacteria</taxon>
        <taxon>Holosporales</taxon>
        <taxon>Candidatus Paracaedibacteraceae</taxon>
        <taxon>Candidatus Finniella</taxon>
    </lineage>
</organism>
<dbReference type="InterPro" id="IPR029044">
    <property type="entry name" value="Nucleotide-diphossugar_trans"/>
</dbReference>
<dbReference type="InterPro" id="IPR007577">
    <property type="entry name" value="GlycoTrfase_DXD_sugar-bd_CS"/>
</dbReference>
<dbReference type="InterPro" id="IPR051706">
    <property type="entry name" value="Glycosyltransferase_domain"/>
</dbReference>
<accession>A0A4Q7DLA1</accession>
<evidence type="ECO:0000313" key="3">
    <source>
        <dbReference type="Proteomes" id="UP000293550"/>
    </source>
</evidence>
<evidence type="ECO:0000256" key="1">
    <source>
        <dbReference type="ARBA" id="ARBA00022679"/>
    </source>
</evidence>
<dbReference type="Proteomes" id="UP000293550">
    <property type="component" value="Unassembled WGS sequence"/>
</dbReference>
<reference evidence="2 3" key="1">
    <citation type="submission" date="2018-10" db="EMBL/GenBank/DDBJ databases">
        <title>An updated phylogeny of the Alphaproteobacteria reveals that the parasitic Rickettsiales and Holosporales have independent origins.</title>
        <authorList>
            <person name="Munoz-Gomez S.A."/>
            <person name="Hess S."/>
            <person name="Burger G."/>
            <person name="Lang B.F."/>
            <person name="Susko E."/>
            <person name="Slamovits C.H."/>
            <person name="Roger A.J."/>
        </authorList>
    </citation>
    <scope>NUCLEOTIDE SEQUENCE [LARGE SCALE GENOMIC DNA]</scope>
    <source>
        <strain evidence="2">HOLO01</strain>
    </source>
</reference>
<protein>
    <recommendedName>
        <fullName evidence="4">Mannosyltransferase</fullName>
    </recommendedName>
</protein>
<sequence>MFCNIEYKSINQLFLYSILLIQINPPICWSSEAGNGTVDSLTTSAGTVAVQVLDKTSYVDYPTHFKHPKAGVMFVPKLTVGSFLAQYALKRIDDWQTGPRYFRYAVAPEEKINADAMCRNADENFLVNHPRFACSPDILLGLDKPRIPLISHTIWLTSTKNPRELTHQYLTWYKTSIQNNLRINGWQHYFWIQDEKLLPKTLQALGSDIEVKLIGKDLPTDFPLKNYFEQELTGKKYGKASDILRCVILDSYGGVYRDVDLEFLKPLAAMNYGYDLYVGMEYHCGYPGNAFIASRSGHPVIKRMLEIIDRNFDVKRAPKYINNTRYLDWDGPMETICQTGPVVLGVALATAKRDSKDKDIVLPPQVLLSKGEEHETLTSHGYTGSWMDASFGSNG</sequence>
<name>A0A4Q7DLA1_9PROT</name>
<dbReference type="EMBL" id="SCFB01000001">
    <property type="protein sequence ID" value="RZI47025.1"/>
    <property type="molecule type" value="Genomic_DNA"/>
</dbReference>
<gene>
    <name evidence="2" type="ORF">EQU50_00095</name>
</gene>
<evidence type="ECO:0008006" key="4">
    <source>
        <dbReference type="Google" id="ProtNLM"/>
    </source>
</evidence>
<keyword evidence="1" id="KW-0808">Transferase</keyword>
<dbReference type="GO" id="GO:0016020">
    <property type="term" value="C:membrane"/>
    <property type="evidence" value="ECO:0007669"/>
    <property type="project" value="GOC"/>
</dbReference>
<dbReference type="PANTHER" id="PTHR32385">
    <property type="entry name" value="MANNOSYL PHOSPHORYLINOSITOL CERAMIDE SYNTHASE"/>
    <property type="match status" value="1"/>
</dbReference>
<dbReference type="GO" id="GO:0000030">
    <property type="term" value="F:mannosyltransferase activity"/>
    <property type="evidence" value="ECO:0007669"/>
    <property type="project" value="TreeGrafter"/>
</dbReference>
<comment type="caution">
    <text evidence="2">The sequence shown here is derived from an EMBL/GenBank/DDBJ whole genome shotgun (WGS) entry which is preliminary data.</text>
</comment>
<dbReference type="AlphaFoldDB" id="A0A4Q7DLA1"/>
<dbReference type="Gene3D" id="3.90.550.20">
    <property type="match status" value="1"/>
</dbReference>
<evidence type="ECO:0000313" key="2">
    <source>
        <dbReference type="EMBL" id="RZI47025.1"/>
    </source>
</evidence>
<dbReference type="SUPFAM" id="SSF53448">
    <property type="entry name" value="Nucleotide-diphospho-sugar transferases"/>
    <property type="match status" value="1"/>
</dbReference>
<dbReference type="Pfam" id="PF04488">
    <property type="entry name" value="Gly_transf_sug"/>
    <property type="match status" value="1"/>
</dbReference>